<keyword evidence="1" id="KW-0472">Membrane</keyword>
<dbReference type="EMBL" id="JBICYV010000001">
    <property type="protein sequence ID" value="MFG3009371.1"/>
    <property type="molecule type" value="Genomic_DNA"/>
</dbReference>
<dbReference type="RefSeq" id="WP_392814676.1">
    <property type="nucleotide sequence ID" value="NZ_JBICYV010000001.1"/>
</dbReference>
<sequence length="42" mass="4680">MSYPAYHPHTISHPQRGRTKPVTYVLLITVPAIVAVAALRPR</sequence>
<accession>A0ABW7AXV5</accession>
<feature type="transmembrane region" description="Helical" evidence="1">
    <location>
        <begin position="21"/>
        <end position="39"/>
    </location>
</feature>
<proteinExistence type="predicted"/>
<name>A0ABW7AXV5_9ACTN</name>
<organism evidence="2 3">
    <name type="scientific">Streptomyces cinerochromogenes</name>
    <dbReference type="NCBI Taxonomy" id="66422"/>
    <lineage>
        <taxon>Bacteria</taxon>
        <taxon>Bacillati</taxon>
        <taxon>Actinomycetota</taxon>
        <taxon>Actinomycetes</taxon>
        <taxon>Kitasatosporales</taxon>
        <taxon>Streptomycetaceae</taxon>
        <taxon>Streptomyces</taxon>
    </lineage>
</organism>
<keyword evidence="3" id="KW-1185">Reference proteome</keyword>
<gene>
    <name evidence="2" type="ORF">ACGFZB_02745</name>
</gene>
<reference evidence="2 3" key="1">
    <citation type="submission" date="2024-10" db="EMBL/GenBank/DDBJ databases">
        <title>The Natural Products Discovery Center: Release of the First 8490 Sequenced Strains for Exploring Actinobacteria Biosynthetic Diversity.</title>
        <authorList>
            <person name="Kalkreuter E."/>
            <person name="Kautsar S.A."/>
            <person name="Yang D."/>
            <person name="Bader C.D."/>
            <person name="Teijaro C.N."/>
            <person name="Fluegel L."/>
            <person name="Davis C.M."/>
            <person name="Simpson J.R."/>
            <person name="Lauterbach L."/>
            <person name="Steele A.D."/>
            <person name="Gui C."/>
            <person name="Meng S."/>
            <person name="Li G."/>
            <person name="Viehrig K."/>
            <person name="Ye F."/>
            <person name="Su P."/>
            <person name="Kiefer A.F."/>
            <person name="Nichols A."/>
            <person name="Cepeda A.J."/>
            <person name="Yan W."/>
            <person name="Fan B."/>
            <person name="Jiang Y."/>
            <person name="Adhikari A."/>
            <person name="Zheng C.-J."/>
            <person name="Schuster L."/>
            <person name="Cowan T.M."/>
            <person name="Smanski M.J."/>
            <person name="Chevrette M.G."/>
            <person name="De Carvalho L.P.S."/>
            <person name="Shen B."/>
        </authorList>
    </citation>
    <scope>NUCLEOTIDE SEQUENCE [LARGE SCALE GENOMIC DNA]</scope>
    <source>
        <strain evidence="2 3">NPDC048320</strain>
    </source>
</reference>
<keyword evidence="1" id="KW-1133">Transmembrane helix</keyword>
<dbReference type="Proteomes" id="UP001604267">
    <property type="component" value="Unassembled WGS sequence"/>
</dbReference>
<protein>
    <submittedName>
        <fullName evidence="2">Uncharacterized protein</fullName>
    </submittedName>
</protein>
<comment type="caution">
    <text evidence="2">The sequence shown here is derived from an EMBL/GenBank/DDBJ whole genome shotgun (WGS) entry which is preliminary data.</text>
</comment>
<evidence type="ECO:0000313" key="3">
    <source>
        <dbReference type="Proteomes" id="UP001604267"/>
    </source>
</evidence>
<evidence type="ECO:0000313" key="2">
    <source>
        <dbReference type="EMBL" id="MFG3009371.1"/>
    </source>
</evidence>
<evidence type="ECO:0000256" key="1">
    <source>
        <dbReference type="SAM" id="Phobius"/>
    </source>
</evidence>
<keyword evidence="1" id="KW-0812">Transmembrane</keyword>